<proteinExistence type="predicted"/>
<keyword evidence="2" id="KW-1185">Reference proteome</keyword>
<dbReference type="EMBL" id="JBFNXX010000002">
    <property type="protein sequence ID" value="MEW9918802.1"/>
    <property type="molecule type" value="Genomic_DNA"/>
</dbReference>
<gene>
    <name evidence="1" type="ORF">AB2B41_04265</name>
</gene>
<dbReference type="Proteomes" id="UP001556098">
    <property type="component" value="Unassembled WGS sequence"/>
</dbReference>
<protein>
    <submittedName>
        <fullName evidence="1">N-(5'-phosphoribosyl)anthranilate isomerase</fullName>
    </submittedName>
</protein>
<comment type="caution">
    <text evidence="1">The sequence shown here is derived from an EMBL/GenBank/DDBJ whole genome shotgun (WGS) entry which is preliminary data.</text>
</comment>
<dbReference type="RefSeq" id="WP_367876501.1">
    <property type="nucleotide sequence ID" value="NZ_JBFNXX010000002.1"/>
</dbReference>
<name>A0ABV3RIK5_9RHOB</name>
<reference evidence="1 2" key="1">
    <citation type="submission" date="2024-07" db="EMBL/GenBank/DDBJ databases">
        <title>Marimonas sp.nov., isolated from tidal-flat sediment.</title>
        <authorList>
            <person name="Jayan J.N."/>
            <person name="Lee S.S."/>
        </authorList>
    </citation>
    <scope>NUCLEOTIDE SEQUENCE [LARGE SCALE GENOMIC DNA]</scope>
    <source>
        <strain evidence="1 2">MJW-29</strain>
    </source>
</reference>
<evidence type="ECO:0000313" key="1">
    <source>
        <dbReference type="EMBL" id="MEW9918802.1"/>
    </source>
</evidence>
<organism evidence="1 2">
    <name type="scientific">Sulfitobacter sediminis</name>
    <dbReference type="NCBI Taxonomy" id="3234186"/>
    <lineage>
        <taxon>Bacteria</taxon>
        <taxon>Pseudomonadati</taxon>
        <taxon>Pseudomonadota</taxon>
        <taxon>Alphaproteobacteria</taxon>
        <taxon>Rhodobacterales</taxon>
        <taxon>Roseobacteraceae</taxon>
        <taxon>Sulfitobacter</taxon>
    </lineage>
</organism>
<evidence type="ECO:0000313" key="2">
    <source>
        <dbReference type="Proteomes" id="UP001556098"/>
    </source>
</evidence>
<sequence>MTMPAALSPEHWITHGFSAKAAREGGVVRRKIRDIERYVGLEVFLAELDRRGFTAVENAGQLVIFCNQEPVRVVSRTISLQRPLRSF</sequence>
<accession>A0ABV3RIK5</accession>
<keyword evidence="1" id="KW-0413">Isomerase</keyword>
<dbReference type="GO" id="GO:0016853">
    <property type="term" value="F:isomerase activity"/>
    <property type="evidence" value="ECO:0007669"/>
    <property type="project" value="UniProtKB-KW"/>
</dbReference>